<feature type="domain" description="HTH araC/xylS-type" evidence="4">
    <location>
        <begin position="203"/>
        <end position="300"/>
    </location>
</feature>
<dbReference type="Gene3D" id="3.40.50.880">
    <property type="match status" value="1"/>
</dbReference>
<accession>A0A8J4DNA3</accession>
<dbReference type="SUPFAM" id="SSF46689">
    <property type="entry name" value="Homeodomain-like"/>
    <property type="match status" value="2"/>
</dbReference>
<dbReference type="SMART" id="SM00342">
    <property type="entry name" value="HTH_ARAC"/>
    <property type="match status" value="1"/>
</dbReference>
<dbReference type="InterPro" id="IPR009057">
    <property type="entry name" value="Homeodomain-like_sf"/>
</dbReference>
<dbReference type="RefSeq" id="WP_203897173.1">
    <property type="nucleotide sequence ID" value="NZ_BOPF01000002.1"/>
</dbReference>
<proteinExistence type="predicted"/>
<dbReference type="Gene3D" id="1.10.10.60">
    <property type="entry name" value="Homeodomain-like"/>
    <property type="match status" value="1"/>
</dbReference>
<dbReference type="InterPro" id="IPR018062">
    <property type="entry name" value="HTH_AraC-typ_CS"/>
</dbReference>
<dbReference type="PANTHER" id="PTHR43130">
    <property type="entry name" value="ARAC-FAMILY TRANSCRIPTIONAL REGULATOR"/>
    <property type="match status" value="1"/>
</dbReference>
<dbReference type="PROSITE" id="PS01124">
    <property type="entry name" value="HTH_ARAC_FAMILY_2"/>
    <property type="match status" value="1"/>
</dbReference>
<dbReference type="SUPFAM" id="SSF52317">
    <property type="entry name" value="Class I glutamine amidotransferase-like"/>
    <property type="match status" value="1"/>
</dbReference>
<keyword evidence="3" id="KW-0804">Transcription</keyword>
<dbReference type="Proteomes" id="UP000619260">
    <property type="component" value="Unassembled WGS sequence"/>
</dbReference>
<evidence type="ECO:0000256" key="3">
    <source>
        <dbReference type="ARBA" id="ARBA00023163"/>
    </source>
</evidence>
<dbReference type="Pfam" id="PF01965">
    <property type="entry name" value="DJ-1_PfpI"/>
    <property type="match status" value="1"/>
</dbReference>
<evidence type="ECO:0000256" key="2">
    <source>
        <dbReference type="ARBA" id="ARBA00023125"/>
    </source>
</evidence>
<dbReference type="Pfam" id="PF12833">
    <property type="entry name" value="HTH_18"/>
    <property type="match status" value="1"/>
</dbReference>
<evidence type="ECO:0000313" key="6">
    <source>
        <dbReference type="Proteomes" id="UP000619260"/>
    </source>
</evidence>
<gene>
    <name evidence="5" type="ORF">Val02_05020</name>
</gene>
<evidence type="ECO:0000256" key="1">
    <source>
        <dbReference type="ARBA" id="ARBA00023015"/>
    </source>
</evidence>
<evidence type="ECO:0000313" key="5">
    <source>
        <dbReference type="EMBL" id="GIJ43616.1"/>
    </source>
</evidence>
<dbReference type="PROSITE" id="PS00041">
    <property type="entry name" value="HTH_ARAC_FAMILY_1"/>
    <property type="match status" value="1"/>
</dbReference>
<keyword evidence="2" id="KW-0238">DNA-binding</keyword>
<keyword evidence="6" id="KW-1185">Reference proteome</keyword>
<dbReference type="AlphaFoldDB" id="A0A8J4DNA3"/>
<dbReference type="GO" id="GO:0003700">
    <property type="term" value="F:DNA-binding transcription factor activity"/>
    <property type="evidence" value="ECO:0007669"/>
    <property type="project" value="InterPro"/>
</dbReference>
<comment type="caution">
    <text evidence="5">The sequence shown here is derived from an EMBL/GenBank/DDBJ whole genome shotgun (WGS) entry which is preliminary data.</text>
</comment>
<keyword evidence="1" id="KW-0805">Transcription regulation</keyword>
<dbReference type="InterPro" id="IPR018060">
    <property type="entry name" value="HTH_AraC"/>
</dbReference>
<dbReference type="InterPro" id="IPR002818">
    <property type="entry name" value="DJ-1/PfpI"/>
</dbReference>
<name>A0A8J4DNA3_9ACTN</name>
<evidence type="ECO:0000259" key="4">
    <source>
        <dbReference type="PROSITE" id="PS01124"/>
    </source>
</evidence>
<dbReference type="InterPro" id="IPR029062">
    <property type="entry name" value="Class_I_gatase-like"/>
</dbReference>
<sequence>MGIVAYDGMTLLDMAGPVEVLSEAGHYDVTLFSPSGGPVRTSSGVRVAVDSPVPQRGFDTLLVPGGDGPPVRDPALVRVVRDLAPTCGRIASICTGSFLLAEAGLLDGRAATTHWKYAELLRRGYPAVTVEPDAIFVRAGTVFTSAGVSAGIDLALALVEDDHGAAVAREVARSLVVFMRRPGGQSQFSARLELPTVPAGPLRLVLDAVAGDPAGPHTVASLARLARVSPRHLARLFRQETGLTPSQFVEVSRVEAAARLLLAGASVTGAARGSGFGSDETLRRAFVRRVGLTPGAYRARFATTR</sequence>
<dbReference type="GO" id="GO:0043565">
    <property type="term" value="F:sequence-specific DNA binding"/>
    <property type="evidence" value="ECO:0007669"/>
    <property type="project" value="InterPro"/>
</dbReference>
<dbReference type="EMBL" id="BOPF01000002">
    <property type="protein sequence ID" value="GIJ43616.1"/>
    <property type="molecule type" value="Genomic_DNA"/>
</dbReference>
<dbReference type="InterPro" id="IPR052158">
    <property type="entry name" value="INH-QAR"/>
</dbReference>
<organism evidence="5 6">
    <name type="scientific">Virgisporangium aliadipatigenens</name>
    <dbReference type="NCBI Taxonomy" id="741659"/>
    <lineage>
        <taxon>Bacteria</taxon>
        <taxon>Bacillati</taxon>
        <taxon>Actinomycetota</taxon>
        <taxon>Actinomycetes</taxon>
        <taxon>Micromonosporales</taxon>
        <taxon>Micromonosporaceae</taxon>
        <taxon>Virgisporangium</taxon>
    </lineage>
</organism>
<reference evidence="5" key="1">
    <citation type="submission" date="2021-01" db="EMBL/GenBank/DDBJ databases">
        <title>Whole genome shotgun sequence of Virgisporangium aliadipatigenens NBRC 105644.</title>
        <authorList>
            <person name="Komaki H."/>
            <person name="Tamura T."/>
        </authorList>
    </citation>
    <scope>NUCLEOTIDE SEQUENCE</scope>
    <source>
        <strain evidence="5">NBRC 105644</strain>
    </source>
</reference>
<dbReference type="PANTHER" id="PTHR43130:SF3">
    <property type="entry name" value="HTH-TYPE TRANSCRIPTIONAL REGULATOR RV1931C"/>
    <property type="match status" value="1"/>
</dbReference>
<dbReference type="CDD" id="cd03137">
    <property type="entry name" value="GATase1_AraC_1"/>
    <property type="match status" value="1"/>
</dbReference>
<protein>
    <submittedName>
        <fullName evidence="5">AraC family transcriptional regulator</fullName>
    </submittedName>
</protein>